<dbReference type="InterPro" id="IPR000182">
    <property type="entry name" value="GNAT_dom"/>
</dbReference>
<gene>
    <name evidence="4" type="ORF">ACIKP9_11555</name>
</gene>
<comment type="caution">
    <text evidence="4">The sequence shown here is derived from an EMBL/GenBank/DDBJ whole genome shotgun (WGS) entry which is preliminary data.</text>
</comment>
<evidence type="ECO:0000313" key="5">
    <source>
        <dbReference type="Proteomes" id="UP001617669"/>
    </source>
</evidence>
<keyword evidence="5" id="KW-1185">Reference proteome</keyword>
<sequence length="142" mass="15723">MNFYVRQADWVGDQAPIAAIRQQVFIDEQHVPVELEWDGLDDTALHLLAIAEDGSAIGCARILSDGSIGRMAVVPGWRKQGVGRALLQAAIELCRQNGWFDIHVSAQTHALTFYEQAGFRGIGDEYMDAGIPHQTMKLHISH</sequence>
<dbReference type="PROSITE" id="PS51186">
    <property type="entry name" value="GNAT"/>
    <property type="match status" value="1"/>
</dbReference>
<protein>
    <submittedName>
        <fullName evidence="4">GNAT family N-acetyltransferase</fullName>
    </submittedName>
</protein>
<dbReference type="Gene3D" id="3.40.630.30">
    <property type="match status" value="1"/>
</dbReference>
<keyword evidence="2" id="KW-0012">Acyltransferase</keyword>
<dbReference type="Proteomes" id="UP001617669">
    <property type="component" value="Unassembled WGS sequence"/>
</dbReference>
<keyword evidence="1" id="KW-0808">Transferase</keyword>
<accession>A0ABW8GN83</accession>
<dbReference type="PANTHER" id="PTHR43877">
    <property type="entry name" value="AMINOALKYLPHOSPHONATE N-ACETYLTRANSFERASE-RELATED-RELATED"/>
    <property type="match status" value="1"/>
</dbReference>
<evidence type="ECO:0000259" key="3">
    <source>
        <dbReference type="PROSITE" id="PS51186"/>
    </source>
</evidence>
<dbReference type="Pfam" id="PF13673">
    <property type="entry name" value="Acetyltransf_10"/>
    <property type="match status" value="1"/>
</dbReference>
<organism evidence="4 5">
    <name type="scientific">Methylobacillus methanolivorans</name>
    <dbReference type="NCBI Taxonomy" id="1848927"/>
    <lineage>
        <taxon>Bacteria</taxon>
        <taxon>Pseudomonadati</taxon>
        <taxon>Pseudomonadota</taxon>
        <taxon>Betaproteobacteria</taxon>
        <taxon>Nitrosomonadales</taxon>
        <taxon>Methylophilaceae</taxon>
        <taxon>Methylobacillus</taxon>
    </lineage>
</organism>
<feature type="domain" description="N-acetyltransferase" evidence="3">
    <location>
        <begin position="3"/>
        <end position="141"/>
    </location>
</feature>
<dbReference type="SUPFAM" id="SSF55729">
    <property type="entry name" value="Acyl-CoA N-acyltransferases (Nat)"/>
    <property type="match status" value="1"/>
</dbReference>
<evidence type="ECO:0000256" key="2">
    <source>
        <dbReference type="ARBA" id="ARBA00023315"/>
    </source>
</evidence>
<dbReference type="RefSeq" id="WP_400882944.1">
    <property type="nucleotide sequence ID" value="NZ_JBIWXY010000002.1"/>
</dbReference>
<proteinExistence type="predicted"/>
<dbReference type="CDD" id="cd04301">
    <property type="entry name" value="NAT_SF"/>
    <property type="match status" value="1"/>
</dbReference>
<dbReference type="EMBL" id="JBIWXY010000002">
    <property type="protein sequence ID" value="MFJ5446867.1"/>
    <property type="molecule type" value="Genomic_DNA"/>
</dbReference>
<evidence type="ECO:0000256" key="1">
    <source>
        <dbReference type="ARBA" id="ARBA00022679"/>
    </source>
</evidence>
<evidence type="ECO:0000313" key="4">
    <source>
        <dbReference type="EMBL" id="MFJ5446867.1"/>
    </source>
</evidence>
<reference evidence="4 5" key="1">
    <citation type="submission" date="2024-11" db="EMBL/GenBank/DDBJ databases">
        <authorList>
            <person name="Kaparullina E.N."/>
            <person name="Delegan Y.A."/>
            <person name="Doronina N.V."/>
        </authorList>
    </citation>
    <scope>NUCLEOTIDE SEQUENCE [LARGE SCALE GENOMIC DNA]</scope>
    <source>
        <strain evidence="4 5">7sh_L</strain>
    </source>
</reference>
<dbReference type="InterPro" id="IPR050832">
    <property type="entry name" value="Bact_Acetyltransf"/>
</dbReference>
<name>A0ABW8GN83_9PROT</name>
<dbReference type="InterPro" id="IPR016181">
    <property type="entry name" value="Acyl_CoA_acyltransferase"/>
</dbReference>